<protein>
    <submittedName>
        <fullName evidence="1">Uncharacterized protein</fullName>
    </submittedName>
</protein>
<sequence>GSLGGVIDVDQDTYITAENSAGANNNQLRFYTADSERMTINADGSLDIAGSSDQVGAANFQAGLTVAGAIDANSTANFQGAVSLQDDLIVDTNKFVVDQSAGFVGIGIAAPDTDLHIHKAAGDGHFKIDAPAGIAKISLKAKSDQHSQIRFADQDDSNVGQVSYNHATNAFAWKTNDTAKMYLDSSGNMGIGVAAPAAQLDVATTSKFGGNMDVNANADVSGSATVGSLNVT</sequence>
<reference evidence="1" key="1">
    <citation type="submission" date="2018-05" db="EMBL/GenBank/DDBJ databases">
        <authorList>
            <person name="Lanie J.A."/>
            <person name="Ng W.-L."/>
            <person name="Kazmierczak K.M."/>
            <person name="Andrzejewski T.M."/>
            <person name="Davidsen T.M."/>
            <person name="Wayne K.J."/>
            <person name="Tettelin H."/>
            <person name="Glass J.I."/>
            <person name="Rusch D."/>
            <person name="Podicherti R."/>
            <person name="Tsui H.-C.T."/>
            <person name="Winkler M.E."/>
        </authorList>
    </citation>
    <scope>NUCLEOTIDE SEQUENCE</scope>
</reference>
<feature type="non-terminal residue" evidence="1">
    <location>
        <position position="1"/>
    </location>
</feature>
<name>A0A383EAE8_9ZZZZ</name>
<dbReference type="EMBL" id="UINC01224112">
    <property type="protein sequence ID" value="SVE53589.1"/>
    <property type="molecule type" value="Genomic_DNA"/>
</dbReference>
<dbReference type="AlphaFoldDB" id="A0A383EAE8"/>
<evidence type="ECO:0000313" key="1">
    <source>
        <dbReference type="EMBL" id="SVE53589.1"/>
    </source>
</evidence>
<feature type="non-terminal residue" evidence="1">
    <location>
        <position position="232"/>
    </location>
</feature>
<organism evidence="1">
    <name type="scientific">marine metagenome</name>
    <dbReference type="NCBI Taxonomy" id="408172"/>
    <lineage>
        <taxon>unclassified sequences</taxon>
        <taxon>metagenomes</taxon>
        <taxon>ecological metagenomes</taxon>
    </lineage>
</organism>
<proteinExistence type="predicted"/>
<accession>A0A383EAE8</accession>
<gene>
    <name evidence="1" type="ORF">METZ01_LOCUS506443</name>
</gene>